<dbReference type="Pfam" id="PF01569">
    <property type="entry name" value="PAP2"/>
    <property type="match status" value="1"/>
</dbReference>
<dbReference type="SUPFAM" id="SSF48317">
    <property type="entry name" value="Acid phosphatase/Vanadium-dependent haloperoxidase"/>
    <property type="match status" value="1"/>
</dbReference>
<dbReference type="RefSeq" id="WP_217563502.1">
    <property type="nucleotide sequence ID" value="NZ_CP025066.1"/>
</dbReference>
<feature type="transmembrane region" description="Helical" evidence="1">
    <location>
        <begin position="198"/>
        <end position="216"/>
    </location>
</feature>
<proteinExistence type="predicted"/>
<dbReference type="GeneID" id="37877418"/>
<feature type="transmembrane region" description="Helical" evidence="1">
    <location>
        <begin position="99"/>
        <end position="116"/>
    </location>
</feature>
<evidence type="ECO:0000259" key="2">
    <source>
        <dbReference type="SMART" id="SM00014"/>
    </source>
</evidence>
<feature type="transmembrane region" description="Helical" evidence="1">
    <location>
        <begin position="60"/>
        <end position="79"/>
    </location>
</feature>
<protein>
    <submittedName>
        <fullName evidence="3">Membrane-associated phospholipid phosphatase</fullName>
    </submittedName>
</protein>
<dbReference type="AlphaFoldDB" id="A0A343THY6"/>
<keyword evidence="1" id="KW-1133">Transmembrane helix</keyword>
<keyword evidence="1" id="KW-0472">Membrane</keyword>
<feature type="transmembrane region" description="Helical" evidence="1">
    <location>
        <begin position="123"/>
        <end position="141"/>
    </location>
</feature>
<dbReference type="InterPro" id="IPR036938">
    <property type="entry name" value="PAP2/HPO_sf"/>
</dbReference>
<feature type="transmembrane region" description="Helical" evidence="1">
    <location>
        <begin position="174"/>
        <end position="192"/>
    </location>
</feature>
<feature type="transmembrane region" description="Helical" evidence="1">
    <location>
        <begin position="228"/>
        <end position="255"/>
    </location>
</feature>
<dbReference type="OrthoDB" id="10182at2157"/>
<dbReference type="SMART" id="SM00014">
    <property type="entry name" value="acidPPc"/>
    <property type="match status" value="1"/>
</dbReference>
<dbReference type="PANTHER" id="PTHR14969">
    <property type="entry name" value="SPHINGOSINE-1-PHOSPHATE PHOSPHOHYDROLASE"/>
    <property type="match status" value="1"/>
</dbReference>
<evidence type="ECO:0000313" key="4">
    <source>
        <dbReference type="Proteomes" id="UP000263012"/>
    </source>
</evidence>
<keyword evidence="4" id="KW-1185">Reference proteome</keyword>
<dbReference type="PANTHER" id="PTHR14969:SF13">
    <property type="entry name" value="AT30094P"/>
    <property type="match status" value="1"/>
</dbReference>
<feature type="transmembrane region" description="Helical" evidence="1">
    <location>
        <begin position="147"/>
        <end position="167"/>
    </location>
</feature>
<reference evidence="4" key="1">
    <citation type="submission" date="2017-11" db="EMBL/GenBank/DDBJ databases">
        <title>Phenotypic and genomic properties of facultatively anaerobic sulfur-reducing natronoarchaea from hypersaline soda lakes.</title>
        <authorList>
            <person name="Sorokin D.Y."/>
            <person name="Kublanov I.V."/>
            <person name="Roman P."/>
            <person name="Sinninghe Damste J.S."/>
            <person name="Golyshin P.N."/>
            <person name="Rojo D."/>
            <person name="Ciordia S."/>
            <person name="Mena M.D.C."/>
            <person name="Ferrer M."/>
            <person name="Messina E."/>
            <person name="Smedile F."/>
            <person name="La Spada G."/>
            <person name="La Cono V."/>
            <person name="Yakimov M.M."/>
        </authorList>
    </citation>
    <scope>NUCLEOTIDE SEQUENCE [LARGE SCALE GENOMIC DNA]</scope>
    <source>
        <strain evidence="4">AArc-Sl</strain>
    </source>
</reference>
<evidence type="ECO:0000256" key="1">
    <source>
        <dbReference type="SAM" id="Phobius"/>
    </source>
</evidence>
<feature type="domain" description="Phosphatidic acid phosphatase type 2/haloperoxidase" evidence="2">
    <location>
        <begin position="57"/>
        <end position="166"/>
    </location>
</feature>
<feature type="transmembrane region" description="Helical" evidence="1">
    <location>
        <begin position="267"/>
        <end position="285"/>
    </location>
</feature>
<dbReference type="Proteomes" id="UP000263012">
    <property type="component" value="Chromosome"/>
</dbReference>
<gene>
    <name evidence="3" type="ORF">AArcSl_1073</name>
</gene>
<dbReference type="EMBL" id="CP025066">
    <property type="protein sequence ID" value="AUX08708.1"/>
    <property type="molecule type" value="Genomic_DNA"/>
</dbReference>
<name>A0A343THY6_9EURY</name>
<organism evidence="3 4">
    <name type="scientific">Halalkaliarchaeum desulfuricum</name>
    <dbReference type="NCBI Taxonomy" id="2055893"/>
    <lineage>
        <taxon>Archaea</taxon>
        <taxon>Methanobacteriati</taxon>
        <taxon>Methanobacteriota</taxon>
        <taxon>Stenosarchaea group</taxon>
        <taxon>Halobacteria</taxon>
        <taxon>Halobacteriales</taxon>
        <taxon>Haloferacaceae</taxon>
        <taxon>Halalkaliarchaeum</taxon>
    </lineage>
</organism>
<sequence length="320" mass="33698">MNRYGPLWDPTVNGSLREAVEPLVPVLEVLTHLGDGAFLMVLGVLLYWFGARETRQERAFVIAVGIAVFALSVGLKGIVQLPRPELAFTPAGYPGYSFPSAHAMGSAGFYGALAASMTRGRPVWRYLAAGVLVAVVAVSRVVMGVHYVGDVLVGVLLGFGIVAFGIYYRDQWTFDPGPLFVAATAIALFAGLLGSRVFLTFSLGAALGGAIGWYLVADRPTTSVGAAVLVLGAAGLVGILVLRVATVWLGITALVNTHSISALVAEVIAYAVLTVFVLVVPWLAVRIETHPVVVSLQSTLPFRGRVVDPELQADGGEPND</sequence>
<accession>A0A343THY6</accession>
<feature type="transmembrane region" description="Helical" evidence="1">
    <location>
        <begin position="29"/>
        <end position="48"/>
    </location>
</feature>
<dbReference type="KEGG" id="hdf:AArcSl_1073"/>
<dbReference type="InterPro" id="IPR000326">
    <property type="entry name" value="PAP2/HPO"/>
</dbReference>
<dbReference type="Gene3D" id="1.20.144.10">
    <property type="entry name" value="Phosphatidic acid phosphatase type 2/haloperoxidase"/>
    <property type="match status" value="1"/>
</dbReference>
<keyword evidence="1" id="KW-0812">Transmembrane</keyword>
<evidence type="ECO:0000313" key="3">
    <source>
        <dbReference type="EMBL" id="AUX08708.1"/>
    </source>
</evidence>